<protein>
    <submittedName>
        <fullName evidence="2">Uncharacterized protein</fullName>
    </submittedName>
</protein>
<organism evidence="2 3">
    <name type="scientific">Rubritalea squalenifaciens DSM 18772</name>
    <dbReference type="NCBI Taxonomy" id="1123071"/>
    <lineage>
        <taxon>Bacteria</taxon>
        <taxon>Pseudomonadati</taxon>
        <taxon>Verrucomicrobiota</taxon>
        <taxon>Verrucomicrobiia</taxon>
        <taxon>Verrucomicrobiales</taxon>
        <taxon>Rubritaleaceae</taxon>
        <taxon>Rubritalea</taxon>
    </lineage>
</organism>
<gene>
    <name evidence="2" type="ORF">SAMN02745181_3405</name>
</gene>
<dbReference type="RefSeq" id="WP_143184962.1">
    <property type="nucleotide sequence ID" value="NZ_FQYR01000006.1"/>
</dbReference>
<keyword evidence="1" id="KW-0732">Signal</keyword>
<accession>A0A1M6QI47</accession>
<evidence type="ECO:0000313" key="3">
    <source>
        <dbReference type="Proteomes" id="UP000184510"/>
    </source>
</evidence>
<dbReference type="Proteomes" id="UP000184510">
    <property type="component" value="Unassembled WGS sequence"/>
</dbReference>
<proteinExistence type="predicted"/>
<dbReference type="InParanoid" id="A0A1M6QI47"/>
<feature type="chain" id="PRO_5011979989" evidence="1">
    <location>
        <begin position="18"/>
        <end position="126"/>
    </location>
</feature>
<reference evidence="2 3" key="1">
    <citation type="submission" date="2016-11" db="EMBL/GenBank/DDBJ databases">
        <authorList>
            <person name="Jaros S."/>
            <person name="Januszkiewicz K."/>
            <person name="Wedrychowicz H."/>
        </authorList>
    </citation>
    <scope>NUCLEOTIDE SEQUENCE [LARGE SCALE GENOMIC DNA]</scope>
    <source>
        <strain evidence="2 3">DSM 18772</strain>
    </source>
</reference>
<evidence type="ECO:0000256" key="1">
    <source>
        <dbReference type="SAM" id="SignalP"/>
    </source>
</evidence>
<dbReference type="EMBL" id="FQYR01000006">
    <property type="protein sequence ID" value="SHK19835.1"/>
    <property type="molecule type" value="Genomic_DNA"/>
</dbReference>
<name>A0A1M6QI47_9BACT</name>
<sequence>MRTFLVILLSLTLPAIADERPNNMVRAELKAQLVALELEVNQLLANGLDQNHPRVRTLNQRVGELKQSIVALKPPVEETLLFLQGTTAISLTSKEPVELQELLKQGWRIRSVTPAGESKAYLWLQK</sequence>
<dbReference type="AlphaFoldDB" id="A0A1M6QI47"/>
<keyword evidence="3" id="KW-1185">Reference proteome</keyword>
<feature type="signal peptide" evidence="1">
    <location>
        <begin position="1"/>
        <end position="17"/>
    </location>
</feature>
<evidence type="ECO:0000313" key="2">
    <source>
        <dbReference type="EMBL" id="SHK19835.1"/>
    </source>
</evidence>